<gene>
    <name evidence="2" type="ORF">QVD17_01108</name>
</gene>
<sequence length="106" mass="11859">MSNKVTLGPNPQPPPPSPCLLHDHDFKAIFSLKRQLQAPKCKDISSINPGWDGGGDVGERGRSYSYIHTFIFIFTHIASKQASKQSDRLRQVKKTTSLSKNSNFFN</sequence>
<name>A0AAD8P7U6_TARER</name>
<feature type="compositionally biased region" description="Polar residues" evidence="1">
    <location>
        <begin position="94"/>
        <end position="106"/>
    </location>
</feature>
<keyword evidence="3" id="KW-1185">Reference proteome</keyword>
<dbReference type="AlphaFoldDB" id="A0AAD8P7U6"/>
<accession>A0AAD8P7U6</accession>
<organism evidence="2 3">
    <name type="scientific">Tagetes erecta</name>
    <name type="common">African marigold</name>
    <dbReference type="NCBI Taxonomy" id="13708"/>
    <lineage>
        <taxon>Eukaryota</taxon>
        <taxon>Viridiplantae</taxon>
        <taxon>Streptophyta</taxon>
        <taxon>Embryophyta</taxon>
        <taxon>Tracheophyta</taxon>
        <taxon>Spermatophyta</taxon>
        <taxon>Magnoliopsida</taxon>
        <taxon>eudicotyledons</taxon>
        <taxon>Gunneridae</taxon>
        <taxon>Pentapetalae</taxon>
        <taxon>asterids</taxon>
        <taxon>campanulids</taxon>
        <taxon>Asterales</taxon>
        <taxon>Asteraceae</taxon>
        <taxon>Asteroideae</taxon>
        <taxon>Heliantheae alliance</taxon>
        <taxon>Tageteae</taxon>
        <taxon>Tagetes</taxon>
    </lineage>
</organism>
<comment type="caution">
    <text evidence="2">The sequence shown here is derived from an EMBL/GenBank/DDBJ whole genome shotgun (WGS) entry which is preliminary data.</text>
</comment>
<feature type="region of interest" description="Disordered" evidence="1">
    <location>
        <begin position="81"/>
        <end position="106"/>
    </location>
</feature>
<dbReference type="EMBL" id="JAUHHV010000001">
    <property type="protein sequence ID" value="KAK1435347.1"/>
    <property type="molecule type" value="Genomic_DNA"/>
</dbReference>
<evidence type="ECO:0000313" key="2">
    <source>
        <dbReference type="EMBL" id="KAK1435347.1"/>
    </source>
</evidence>
<protein>
    <submittedName>
        <fullName evidence="2">Uncharacterized protein</fullName>
    </submittedName>
</protein>
<evidence type="ECO:0000313" key="3">
    <source>
        <dbReference type="Proteomes" id="UP001229421"/>
    </source>
</evidence>
<proteinExistence type="predicted"/>
<reference evidence="2" key="1">
    <citation type="journal article" date="2023" name="bioRxiv">
        <title>Improved chromosome-level genome assembly for marigold (Tagetes erecta).</title>
        <authorList>
            <person name="Jiang F."/>
            <person name="Yuan L."/>
            <person name="Wang S."/>
            <person name="Wang H."/>
            <person name="Xu D."/>
            <person name="Wang A."/>
            <person name="Fan W."/>
        </authorList>
    </citation>
    <scope>NUCLEOTIDE SEQUENCE</scope>
    <source>
        <strain evidence="2">WSJ</strain>
        <tissue evidence="2">Leaf</tissue>
    </source>
</reference>
<dbReference type="Proteomes" id="UP001229421">
    <property type="component" value="Unassembled WGS sequence"/>
</dbReference>
<evidence type="ECO:0000256" key="1">
    <source>
        <dbReference type="SAM" id="MobiDB-lite"/>
    </source>
</evidence>